<dbReference type="Proteomes" id="UP000720344">
    <property type="component" value="Unassembled WGS sequence"/>
</dbReference>
<name>A0ABX0WKH2_9RHOO</name>
<keyword evidence="3" id="KW-1185">Reference proteome</keyword>
<gene>
    <name evidence="2" type="ORF">HCX48_09185</name>
</gene>
<accession>A0ABX0WKH2</accession>
<evidence type="ECO:0000313" key="2">
    <source>
        <dbReference type="EMBL" id="NJA89393.1"/>
    </source>
</evidence>
<evidence type="ECO:0000256" key="1">
    <source>
        <dbReference type="SAM" id="MobiDB-lite"/>
    </source>
</evidence>
<organism evidence="2 3">
    <name type="scientific">Rhodocyclus gracilis</name>
    <dbReference type="NCBI Taxonomy" id="2929842"/>
    <lineage>
        <taxon>Bacteria</taxon>
        <taxon>Pseudomonadati</taxon>
        <taxon>Pseudomonadota</taxon>
        <taxon>Betaproteobacteria</taxon>
        <taxon>Rhodocyclales</taxon>
        <taxon>Rhodocyclaceae</taxon>
        <taxon>Rhodocyclus</taxon>
    </lineage>
</organism>
<sequence length="80" mass="8270">MNGLVLSGVPGVVLSGVALSCYQACELAGNPVTALIPGPSNFPNLNSLTNKNSAPFRWKTSKRHGSQGKSISFSAKRAAP</sequence>
<dbReference type="EMBL" id="JAATWB010000005">
    <property type="protein sequence ID" value="NJA89393.1"/>
    <property type="molecule type" value="Genomic_DNA"/>
</dbReference>
<proteinExistence type="predicted"/>
<feature type="region of interest" description="Disordered" evidence="1">
    <location>
        <begin position="56"/>
        <end position="80"/>
    </location>
</feature>
<evidence type="ECO:0000313" key="3">
    <source>
        <dbReference type="Proteomes" id="UP000720344"/>
    </source>
</evidence>
<comment type="caution">
    <text evidence="2">The sequence shown here is derived from an EMBL/GenBank/DDBJ whole genome shotgun (WGS) entry which is preliminary data.</text>
</comment>
<protein>
    <submittedName>
        <fullName evidence="2">Uncharacterized protein</fullName>
    </submittedName>
</protein>
<reference evidence="3" key="1">
    <citation type="submission" date="2020-03" db="EMBL/GenBank/DDBJ databases">
        <title>Whole-genome sequence of the purple nonsulfur bacterium Rhodocyclus tenuis DSM112.</title>
        <authorList>
            <person name="Kyndt J.A."/>
            <person name="Meyer T.E."/>
        </authorList>
    </citation>
    <scope>NUCLEOTIDE SEQUENCE [LARGE SCALE GENOMIC DNA]</scope>
    <source>
        <strain evidence="3">DSM 112</strain>
    </source>
</reference>